<evidence type="ECO:0000313" key="1">
    <source>
        <dbReference type="EMBL" id="KAK9304814.1"/>
    </source>
</evidence>
<sequence length="91" mass="10156">MGKLVNTMREDCGARRTLGARNSGFRGTRPDSLNSIQRTVCRQNFITTTPWLAGYGKKDNTELAQQLRTLLGDSLIRHNSTTGNRGFLKSQ</sequence>
<dbReference type="Proteomes" id="UP001432146">
    <property type="component" value="Unassembled WGS sequence"/>
</dbReference>
<name>A0AAW1A6H0_9HYME</name>
<comment type="caution">
    <text evidence="1">The sequence shown here is derived from an EMBL/GenBank/DDBJ whole genome shotgun (WGS) entry which is preliminary data.</text>
</comment>
<organism evidence="1 2">
    <name type="scientific">Tetragonisca angustula</name>
    <dbReference type="NCBI Taxonomy" id="166442"/>
    <lineage>
        <taxon>Eukaryota</taxon>
        <taxon>Metazoa</taxon>
        <taxon>Ecdysozoa</taxon>
        <taxon>Arthropoda</taxon>
        <taxon>Hexapoda</taxon>
        <taxon>Insecta</taxon>
        <taxon>Pterygota</taxon>
        <taxon>Neoptera</taxon>
        <taxon>Endopterygota</taxon>
        <taxon>Hymenoptera</taxon>
        <taxon>Apocrita</taxon>
        <taxon>Aculeata</taxon>
        <taxon>Apoidea</taxon>
        <taxon>Anthophila</taxon>
        <taxon>Apidae</taxon>
        <taxon>Tetragonisca</taxon>
    </lineage>
</organism>
<accession>A0AAW1A6H0</accession>
<reference evidence="1 2" key="1">
    <citation type="submission" date="2024-05" db="EMBL/GenBank/DDBJ databases">
        <title>The nuclear and mitochondrial genome assemblies of Tetragonisca angustula (Apidae: Meliponini), a tiny yet remarkable pollinator in the Neotropics.</title>
        <authorList>
            <person name="Ferrari R."/>
            <person name="Ricardo P.C."/>
            <person name="Dias F.C."/>
            <person name="Araujo N.S."/>
            <person name="Soares D.O."/>
            <person name="Zhou Q.-S."/>
            <person name="Zhu C.-D."/>
            <person name="Coutinho L."/>
            <person name="Airas M.C."/>
            <person name="Batista T.M."/>
        </authorList>
    </citation>
    <scope>NUCLEOTIDE SEQUENCE [LARGE SCALE GENOMIC DNA]</scope>
    <source>
        <strain evidence="1">ASF017062</strain>
        <tissue evidence="1">Abdomen</tissue>
    </source>
</reference>
<dbReference type="EMBL" id="JAWNGG020000059">
    <property type="protein sequence ID" value="KAK9304814.1"/>
    <property type="molecule type" value="Genomic_DNA"/>
</dbReference>
<protein>
    <submittedName>
        <fullName evidence="1">Uncharacterized protein</fullName>
    </submittedName>
</protein>
<gene>
    <name evidence="1" type="ORF">QLX08_003894</name>
</gene>
<proteinExistence type="predicted"/>
<keyword evidence="2" id="KW-1185">Reference proteome</keyword>
<evidence type="ECO:0000313" key="2">
    <source>
        <dbReference type="Proteomes" id="UP001432146"/>
    </source>
</evidence>
<dbReference type="AlphaFoldDB" id="A0AAW1A6H0"/>